<evidence type="ECO:0000313" key="4">
    <source>
        <dbReference type="Proteomes" id="UP000596827"/>
    </source>
</evidence>
<dbReference type="InterPro" id="IPR042100">
    <property type="entry name" value="Bug_dom1"/>
</dbReference>
<keyword evidence="2" id="KW-0732">Signal</keyword>
<dbReference type="AlphaFoldDB" id="A0A923S4Z8"/>
<evidence type="ECO:0000256" key="2">
    <source>
        <dbReference type="SAM" id="SignalP"/>
    </source>
</evidence>
<dbReference type="Pfam" id="PF03401">
    <property type="entry name" value="TctC"/>
    <property type="match status" value="1"/>
</dbReference>
<keyword evidence="4" id="KW-1185">Reference proteome</keyword>
<feature type="signal peptide" evidence="2">
    <location>
        <begin position="1"/>
        <end position="23"/>
    </location>
</feature>
<comment type="similarity">
    <text evidence="1">Belongs to the UPF0065 (bug) family.</text>
</comment>
<dbReference type="PIRSF" id="PIRSF017082">
    <property type="entry name" value="YflP"/>
    <property type="match status" value="1"/>
</dbReference>
<evidence type="ECO:0000313" key="3">
    <source>
        <dbReference type="EMBL" id="MBC5768050.1"/>
    </source>
</evidence>
<dbReference type="EMBL" id="JACORU010000014">
    <property type="protein sequence ID" value="MBC5768050.1"/>
    <property type="molecule type" value="Genomic_DNA"/>
</dbReference>
<feature type="chain" id="PRO_5036826385" evidence="2">
    <location>
        <begin position="24"/>
        <end position="322"/>
    </location>
</feature>
<dbReference type="PANTHER" id="PTHR42928">
    <property type="entry name" value="TRICARBOXYLATE-BINDING PROTEIN"/>
    <property type="match status" value="1"/>
</dbReference>
<protein>
    <submittedName>
        <fullName evidence="3">Tripartite tricarboxylate transporter substrate binding protein</fullName>
    </submittedName>
</protein>
<accession>A0A923S4Z8</accession>
<reference evidence="3" key="1">
    <citation type="submission" date="2020-08" db="EMBL/GenBank/DDBJ databases">
        <title>Ramlibacter sp. GTP1 16S ribosomal RNA gene genome sequencing and assembly.</title>
        <authorList>
            <person name="Kang M."/>
        </authorList>
    </citation>
    <scope>NUCLEOTIDE SEQUENCE</scope>
    <source>
        <strain evidence="3">GTP1</strain>
    </source>
</reference>
<evidence type="ECO:0000256" key="1">
    <source>
        <dbReference type="ARBA" id="ARBA00006987"/>
    </source>
</evidence>
<sequence length="322" mass="33547">MFRTLAAAACALVLAWTAPQAAAQGWPNRPVKLLVGFPPGGSTDLAARLLAARLSQTLGQPVVVENRVGASGNIASEAVARAAPDGYTLMMAATSFAAAPAFFDKLGWDPVKDFTPVSLVATVPIMVVATPAVPAKTIGELVAWSKANPGKLNMASPGPTTLVRLSGEQFKQVAKVDWVTVHYKGGAPAMQDLLAGHAQVMFANISDVLEQVRGGKLRALAVATPRRSEIAPDVPTIAESGYPGFAFSTWQAVVGPAGMPAEAVQRLNGEIRRIMALPEVKAQFLQLGTDAATSTPQELAAFVAEEVEKIKAVTKSVGATTN</sequence>
<comment type="caution">
    <text evidence="3">The sequence shown here is derived from an EMBL/GenBank/DDBJ whole genome shotgun (WGS) entry which is preliminary data.</text>
</comment>
<dbReference type="Gene3D" id="3.40.190.10">
    <property type="entry name" value="Periplasmic binding protein-like II"/>
    <property type="match status" value="1"/>
</dbReference>
<dbReference type="InterPro" id="IPR005064">
    <property type="entry name" value="BUG"/>
</dbReference>
<dbReference type="PANTHER" id="PTHR42928:SF5">
    <property type="entry name" value="BLR1237 PROTEIN"/>
    <property type="match status" value="1"/>
</dbReference>
<dbReference type="SUPFAM" id="SSF53850">
    <property type="entry name" value="Periplasmic binding protein-like II"/>
    <property type="match status" value="1"/>
</dbReference>
<proteinExistence type="inferred from homology"/>
<dbReference type="Proteomes" id="UP000596827">
    <property type="component" value="Unassembled WGS sequence"/>
</dbReference>
<dbReference type="CDD" id="cd13578">
    <property type="entry name" value="PBP2_Bug27"/>
    <property type="match status" value="1"/>
</dbReference>
<organism evidence="3 4">
    <name type="scientific">Ramlibacter albus</name>
    <dbReference type="NCBI Taxonomy" id="2079448"/>
    <lineage>
        <taxon>Bacteria</taxon>
        <taxon>Pseudomonadati</taxon>
        <taxon>Pseudomonadota</taxon>
        <taxon>Betaproteobacteria</taxon>
        <taxon>Burkholderiales</taxon>
        <taxon>Comamonadaceae</taxon>
        <taxon>Ramlibacter</taxon>
    </lineage>
</organism>
<name>A0A923S4Z8_9BURK</name>
<gene>
    <name evidence="3" type="ORF">H8R02_26535</name>
</gene>
<dbReference type="RefSeq" id="WP_187084538.1">
    <property type="nucleotide sequence ID" value="NZ_JACORU010000014.1"/>
</dbReference>
<dbReference type="Gene3D" id="3.40.190.150">
    <property type="entry name" value="Bordetella uptake gene, domain 1"/>
    <property type="match status" value="1"/>
</dbReference>